<comment type="caution">
    <text evidence="2">The sequence shown here is derived from an EMBL/GenBank/DDBJ whole genome shotgun (WGS) entry which is preliminary data.</text>
</comment>
<keyword evidence="3" id="KW-1185">Reference proteome</keyword>
<proteinExistence type="predicted"/>
<feature type="chain" id="PRO_5002482347" evidence="1">
    <location>
        <begin position="22"/>
        <end position="134"/>
    </location>
</feature>
<organism evidence="2 3">
    <name type="scientific">Rasamsonia emersonii (strain ATCC 16479 / CBS 393.64 / IMI 116815)</name>
    <dbReference type="NCBI Taxonomy" id="1408163"/>
    <lineage>
        <taxon>Eukaryota</taxon>
        <taxon>Fungi</taxon>
        <taxon>Dikarya</taxon>
        <taxon>Ascomycota</taxon>
        <taxon>Pezizomycotina</taxon>
        <taxon>Eurotiomycetes</taxon>
        <taxon>Eurotiomycetidae</taxon>
        <taxon>Eurotiales</taxon>
        <taxon>Trichocomaceae</taxon>
        <taxon>Rasamsonia</taxon>
    </lineage>
</organism>
<feature type="signal peptide" evidence="1">
    <location>
        <begin position="1"/>
        <end position="21"/>
    </location>
</feature>
<dbReference type="GeneID" id="25314456"/>
<accession>A0A0F4Z045</accession>
<dbReference type="AlphaFoldDB" id="A0A0F4Z045"/>
<dbReference type="EMBL" id="LASV01000084">
    <property type="protein sequence ID" value="KKA23874.1"/>
    <property type="molecule type" value="Genomic_DNA"/>
</dbReference>
<dbReference type="STRING" id="1408163.A0A0F4Z045"/>
<dbReference type="RefSeq" id="XP_013330486.1">
    <property type="nucleotide sequence ID" value="XM_013475032.1"/>
</dbReference>
<name>A0A0F4Z045_RASE3</name>
<reference evidence="2 3" key="1">
    <citation type="submission" date="2015-04" db="EMBL/GenBank/DDBJ databases">
        <authorList>
            <person name="Heijne W.H."/>
            <person name="Fedorova N.D."/>
            <person name="Nierman W.C."/>
            <person name="Vollebregt A.W."/>
            <person name="Zhao Z."/>
            <person name="Wu L."/>
            <person name="Kumar M."/>
            <person name="Stam H."/>
            <person name="van den Berg M.A."/>
            <person name="Pel H.J."/>
        </authorList>
    </citation>
    <scope>NUCLEOTIDE SEQUENCE [LARGE SCALE GENOMIC DNA]</scope>
    <source>
        <strain evidence="2 3">CBS 393.64</strain>
    </source>
</reference>
<evidence type="ECO:0000313" key="3">
    <source>
        <dbReference type="Proteomes" id="UP000053958"/>
    </source>
</evidence>
<keyword evidence="1" id="KW-0732">Signal</keyword>
<evidence type="ECO:0000256" key="1">
    <source>
        <dbReference type="SAM" id="SignalP"/>
    </source>
</evidence>
<gene>
    <name evidence="2" type="ORF">T310_2105</name>
</gene>
<dbReference type="Proteomes" id="UP000053958">
    <property type="component" value="Unassembled WGS sequence"/>
</dbReference>
<sequence>MAPLLRFAALIALLSAQLSSASWVKFCNDAECKDCGQWVNTGNSGCLNENGRVAIYFKGYKANADEGWADLRAYDEPDCNCEKGSTCKPKFGDSDYMGFATSGCFPVPKGKSYRFADCGKYCSLIDSRPVRPSL</sequence>
<protein>
    <submittedName>
        <fullName evidence="2">Uncharacterized protein</fullName>
    </submittedName>
</protein>
<evidence type="ECO:0000313" key="2">
    <source>
        <dbReference type="EMBL" id="KKA23874.1"/>
    </source>
</evidence>